<keyword evidence="1" id="KW-0175">Coiled coil</keyword>
<evidence type="ECO:0000259" key="3">
    <source>
        <dbReference type="Pfam" id="PF09073"/>
    </source>
</evidence>
<dbReference type="OrthoDB" id="3364872at2759"/>
<dbReference type="InterPro" id="IPR037393">
    <property type="entry name" value="Bud22/SRFB1"/>
</dbReference>
<dbReference type="Proteomes" id="UP000070700">
    <property type="component" value="Unassembled WGS sequence"/>
</dbReference>
<reference evidence="4 5" key="1">
    <citation type="submission" date="2015-10" db="EMBL/GenBank/DDBJ databases">
        <title>Full genome of DAOMC 229536 Phialocephala scopiformis, a fungal endophyte of spruce producing the potent anti-insectan compound rugulosin.</title>
        <authorList>
            <consortium name="DOE Joint Genome Institute"/>
            <person name="Walker A.K."/>
            <person name="Frasz S.L."/>
            <person name="Seifert K.A."/>
            <person name="Miller J.D."/>
            <person name="Mondo S.J."/>
            <person name="Labutti K."/>
            <person name="Lipzen A."/>
            <person name="Dockter R."/>
            <person name="Kennedy M."/>
            <person name="Grigoriev I.V."/>
            <person name="Spatafora J.W."/>
        </authorList>
    </citation>
    <scope>NUCLEOTIDE SEQUENCE [LARGE SCALE GENOMIC DNA]</scope>
    <source>
        <strain evidence="4 5">CBS 120377</strain>
    </source>
</reference>
<organism evidence="4 5">
    <name type="scientific">Mollisia scopiformis</name>
    <name type="common">Conifer needle endophyte fungus</name>
    <name type="synonym">Phialocephala scopiformis</name>
    <dbReference type="NCBI Taxonomy" id="149040"/>
    <lineage>
        <taxon>Eukaryota</taxon>
        <taxon>Fungi</taxon>
        <taxon>Dikarya</taxon>
        <taxon>Ascomycota</taxon>
        <taxon>Pezizomycotina</taxon>
        <taxon>Leotiomycetes</taxon>
        <taxon>Helotiales</taxon>
        <taxon>Mollisiaceae</taxon>
        <taxon>Mollisia</taxon>
    </lineage>
</organism>
<sequence>MPKRKRSSNDEEDVDRIMRRRKQAAQDELIRSKKLLHRALKTAKGFERQKLSKRLKLATGKNEANEIKRINSEIEALKTLDLDKVTVAQLHRSLLKIRDFKDTEILPDEVRKELPKPEGTEEKVKAVHNITSGMCNAKLVREEIMGAVERMYGAMGIPIPRKEPKGKTAKEADKNAKFSRRDGEEKEILAEVDEKPTVVKREDDSENDSEDDSWDGLDSNKESEGPEGDADDQESLDEEELQQFDALLGASSDEESFHEDDWLPKERPEQTRFSFSPEPSLSPSISESLSSSPDPEPAAEVRPNKTTKSKSEPVKPGNSTFLPSLMGGYWSGSESEPSDFEDSRPVKKNRPGQMARRAIWEKKFGEKANHITSGQGPVASRGKDDGWDAKRGAKDTSGSGRGRGSHARENATPIQPKTEPVKPKRDDLGVLHPSWQAAKKAKEMKKTASFQGKKVTFD</sequence>
<feature type="domain" description="Bud22" evidence="3">
    <location>
        <begin position="32"/>
        <end position="458"/>
    </location>
</feature>
<dbReference type="RefSeq" id="XP_018066659.1">
    <property type="nucleotide sequence ID" value="XM_018211015.1"/>
</dbReference>
<dbReference type="InterPro" id="IPR015158">
    <property type="entry name" value="Bud22_dom"/>
</dbReference>
<gene>
    <name evidence="4" type="ORF">LY89DRAFT_623426</name>
</gene>
<dbReference type="GO" id="GO:0030686">
    <property type="term" value="C:90S preribosome"/>
    <property type="evidence" value="ECO:0007669"/>
    <property type="project" value="TreeGrafter"/>
</dbReference>
<accession>A0A194WX96</accession>
<dbReference type="PANTHER" id="PTHR23325">
    <property type="entry name" value="SERUM RESPONSE FACTOR-BINDING"/>
    <property type="match status" value="1"/>
</dbReference>
<protein>
    <submittedName>
        <fullName evidence="4">Bud-site selection protein</fullName>
    </submittedName>
</protein>
<feature type="compositionally biased region" description="Acidic residues" evidence="2">
    <location>
        <begin position="204"/>
        <end position="215"/>
    </location>
</feature>
<feature type="region of interest" description="Disordered" evidence="2">
    <location>
        <begin position="157"/>
        <end position="458"/>
    </location>
</feature>
<dbReference type="EMBL" id="KQ947424">
    <property type="protein sequence ID" value="KUJ12304.1"/>
    <property type="molecule type" value="Genomic_DNA"/>
</dbReference>
<feature type="compositionally biased region" description="Basic and acidic residues" evidence="2">
    <location>
        <begin position="419"/>
        <end position="429"/>
    </location>
</feature>
<evidence type="ECO:0000256" key="1">
    <source>
        <dbReference type="ARBA" id="ARBA00023054"/>
    </source>
</evidence>
<feature type="compositionally biased region" description="Basic and acidic residues" evidence="2">
    <location>
        <begin position="259"/>
        <end position="270"/>
    </location>
</feature>
<name>A0A194WX96_MOLSC</name>
<feature type="compositionally biased region" description="Basic and acidic residues" evidence="2">
    <location>
        <begin position="358"/>
        <end position="369"/>
    </location>
</feature>
<dbReference type="FunCoup" id="A0A194WX96">
    <property type="interactions" value="220"/>
</dbReference>
<evidence type="ECO:0000313" key="5">
    <source>
        <dbReference type="Proteomes" id="UP000070700"/>
    </source>
</evidence>
<dbReference type="GO" id="GO:0005634">
    <property type="term" value="C:nucleus"/>
    <property type="evidence" value="ECO:0007669"/>
    <property type="project" value="TreeGrafter"/>
</dbReference>
<evidence type="ECO:0000313" key="4">
    <source>
        <dbReference type="EMBL" id="KUJ12304.1"/>
    </source>
</evidence>
<dbReference type="AlphaFoldDB" id="A0A194WX96"/>
<dbReference type="GeneID" id="28820741"/>
<feature type="compositionally biased region" description="Acidic residues" evidence="2">
    <location>
        <begin position="225"/>
        <end position="242"/>
    </location>
</feature>
<dbReference type="Pfam" id="PF09073">
    <property type="entry name" value="BUD22"/>
    <property type="match status" value="1"/>
</dbReference>
<evidence type="ECO:0000256" key="2">
    <source>
        <dbReference type="SAM" id="MobiDB-lite"/>
    </source>
</evidence>
<dbReference type="KEGG" id="psco:LY89DRAFT_623426"/>
<keyword evidence="5" id="KW-1185">Reference proteome</keyword>
<feature type="compositionally biased region" description="Basic and acidic residues" evidence="2">
    <location>
        <begin position="381"/>
        <end position="394"/>
    </location>
</feature>
<dbReference type="GO" id="GO:0030490">
    <property type="term" value="P:maturation of SSU-rRNA"/>
    <property type="evidence" value="ECO:0007669"/>
    <property type="project" value="TreeGrafter"/>
</dbReference>
<feature type="compositionally biased region" description="Low complexity" evidence="2">
    <location>
        <begin position="273"/>
        <end position="293"/>
    </location>
</feature>
<dbReference type="InParanoid" id="A0A194WX96"/>
<proteinExistence type="predicted"/>
<dbReference type="PANTHER" id="PTHR23325:SF1">
    <property type="entry name" value="SERUM RESPONSE FACTOR-BINDING PROTEIN 1"/>
    <property type="match status" value="1"/>
</dbReference>
<feature type="compositionally biased region" description="Basic and acidic residues" evidence="2">
    <location>
        <begin position="160"/>
        <end position="203"/>
    </location>
</feature>
<dbReference type="STRING" id="149040.A0A194WX96"/>